<dbReference type="PANTHER" id="PTHR42080">
    <property type="entry name" value="SRR1 DOMAIN-CONTAINING PROTEIN"/>
    <property type="match status" value="1"/>
</dbReference>
<evidence type="ECO:0000313" key="2">
    <source>
        <dbReference type="EMBL" id="KAH7093767.1"/>
    </source>
</evidence>
<dbReference type="AlphaFoldDB" id="A0A8K0W3F4"/>
<name>A0A8K0W3F4_9PLEO</name>
<comment type="caution">
    <text evidence="2">The sequence shown here is derived from an EMBL/GenBank/DDBJ whole genome shotgun (WGS) entry which is preliminary data.</text>
</comment>
<dbReference type="OrthoDB" id="5318346at2759"/>
<dbReference type="PANTHER" id="PTHR42080:SF1">
    <property type="entry name" value="SRR1-LIKE DOMAIN-CONTAINING PROTEIN"/>
    <property type="match status" value="1"/>
</dbReference>
<accession>A0A8K0W3F4</accession>
<protein>
    <recommendedName>
        <fullName evidence="1">SRR1-like domain-containing protein</fullName>
    </recommendedName>
</protein>
<evidence type="ECO:0000259" key="1">
    <source>
        <dbReference type="Pfam" id="PF07985"/>
    </source>
</evidence>
<gene>
    <name evidence="2" type="ORF">FB567DRAFT_545087</name>
</gene>
<sequence length="251" mass="28064">MSLAVLGSEIPFKHPLANGRVKGKSLPRELRQLANALELQRVAYEQSQFSKEVQRNFQAVSKHSDFPITRILSLGLGSLLGSRDQTRRIKQLAILLAIHEHCSRLSGTAIELYAQDPAFTRGDEAFLINLGFKILRTPSGTQLGQAGDILSSSTLIYSPFLTIEVYEQLTRLNASLSIPIIVGDDFMALAKKWPKHSAEHKQVNDVMKLGLSKLRRRALAGDGFWMQEDETFPMAMYESLSSRGTRIRARI</sequence>
<dbReference type="Pfam" id="PF07985">
    <property type="entry name" value="SRR1"/>
    <property type="match status" value="1"/>
</dbReference>
<evidence type="ECO:0000313" key="3">
    <source>
        <dbReference type="Proteomes" id="UP000813461"/>
    </source>
</evidence>
<reference evidence="2" key="1">
    <citation type="journal article" date="2021" name="Nat. Commun.">
        <title>Genetic determinants of endophytism in the Arabidopsis root mycobiome.</title>
        <authorList>
            <person name="Mesny F."/>
            <person name="Miyauchi S."/>
            <person name="Thiergart T."/>
            <person name="Pickel B."/>
            <person name="Atanasova L."/>
            <person name="Karlsson M."/>
            <person name="Huettel B."/>
            <person name="Barry K.W."/>
            <person name="Haridas S."/>
            <person name="Chen C."/>
            <person name="Bauer D."/>
            <person name="Andreopoulos W."/>
            <person name="Pangilinan J."/>
            <person name="LaButti K."/>
            <person name="Riley R."/>
            <person name="Lipzen A."/>
            <person name="Clum A."/>
            <person name="Drula E."/>
            <person name="Henrissat B."/>
            <person name="Kohler A."/>
            <person name="Grigoriev I.V."/>
            <person name="Martin F.M."/>
            <person name="Hacquard S."/>
        </authorList>
    </citation>
    <scope>NUCLEOTIDE SEQUENCE</scope>
    <source>
        <strain evidence="2">MPI-SDFR-AT-0120</strain>
    </source>
</reference>
<proteinExistence type="predicted"/>
<feature type="domain" description="SRR1-like" evidence="1">
    <location>
        <begin position="60"/>
        <end position="203"/>
    </location>
</feature>
<dbReference type="Proteomes" id="UP000813461">
    <property type="component" value="Unassembled WGS sequence"/>
</dbReference>
<dbReference type="EMBL" id="JAGMVJ010000002">
    <property type="protein sequence ID" value="KAH7093767.1"/>
    <property type="molecule type" value="Genomic_DNA"/>
</dbReference>
<keyword evidence="3" id="KW-1185">Reference proteome</keyword>
<dbReference type="InterPro" id="IPR012942">
    <property type="entry name" value="SRR1-like"/>
</dbReference>
<organism evidence="2 3">
    <name type="scientific">Paraphoma chrysanthemicola</name>
    <dbReference type="NCBI Taxonomy" id="798071"/>
    <lineage>
        <taxon>Eukaryota</taxon>
        <taxon>Fungi</taxon>
        <taxon>Dikarya</taxon>
        <taxon>Ascomycota</taxon>
        <taxon>Pezizomycotina</taxon>
        <taxon>Dothideomycetes</taxon>
        <taxon>Pleosporomycetidae</taxon>
        <taxon>Pleosporales</taxon>
        <taxon>Pleosporineae</taxon>
        <taxon>Phaeosphaeriaceae</taxon>
        <taxon>Paraphoma</taxon>
    </lineage>
</organism>